<sequence length="257" mass="27965">MENLTLAVDQRIATITFNRPPANALSKGLLKELSECLDQIEGSPDVRAVIICGEGRFFSAGADIKEFTRAIASNKKTFSERGQQILEQIESFPKPIIAAIHGAALGGGLELAMACHIRIAEGGAKLGLPELNLGIIPGFAGTQRLPKYVGTAKALEMIGTAQPISGKEAYEIGLVTTLVNDREEALVKAYELAEQFAEKSPKTLKYVLELLNANKTNSYERALKLEAKRFGEVFQSQDSKEGIQAFLEKRKPNFKGE</sequence>
<evidence type="ECO:0000313" key="5">
    <source>
        <dbReference type="Proteomes" id="UP000067625"/>
    </source>
</evidence>
<evidence type="ECO:0000256" key="1">
    <source>
        <dbReference type="ARBA" id="ARBA00005254"/>
    </source>
</evidence>
<dbReference type="FunFam" id="3.90.226.10:FF:000009">
    <property type="entry name" value="Carnitinyl-CoA dehydratase"/>
    <property type="match status" value="1"/>
</dbReference>
<dbReference type="STRING" id="1441095.AM592_10030"/>
<organism evidence="4 5">
    <name type="scientific">Bacillus gobiensis</name>
    <dbReference type="NCBI Taxonomy" id="1441095"/>
    <lineage>
        <taxon>Bacteria</taxon>
        <taxon>Bacillati</taxon>
        <taxon>Bacillota</taxon>
        <taxon>Bacilli</taxon>
        <taxon>Bacillales</taxon>
        <taxon>Bacillaceae</taxon>
        <taxon>Bacillus</taxon>
    </lineage>
</organism>
<dbReference type="InterPro" id="IPR029045">
    <property type="entry name" value="ClpP/crotonase-like_dom_sf"/>
</dbReference>
<dbReference type="PROSITE" id="PS00166">
    <property type="entry name" value="ENOYL_COA_HYDRATASE"/>
    <property type="match status" value="1"/>
</dbReference>
<dbReference type="Proteomes" id="UP000067625">
    <property type="component" value="Chromosome"/>
</dbReference>
<dbReference type="SUPFAM" id="SSF52096">
    <property type="entry name" value="ClpP/crotonase"/>
    <property type="match status" value="1"/>
</dbReference>
<dbReference type="CDD" id="cd06558">
    <property type="entry name" value="crotonase-like"/>
    <property type="match status" value="1"/>
</dbReference>
<evidence type="ECO:0000256" key="3">
    <source>
        <dbReference type="RuleBase" id="RU003707"/>
    </source>
</evidence>
<protein>
    <submittedName>
        <fullName evidence="4">Enoyl-CoA hydratase</fullName>
    </submittedName>
</protein>
<dbReference type="PATRIC" id="fig|1441095.3.peg.2207"/>
<dbReference type="PANTHER" id="PTHR11941">
    <property type="entry name" value="ENOYL-COA HYDRATASE-RELATED"/>
    <property type="match status" value="1"/>
</dbReference>
<dbReference type="NCBIfam" id="NF005803">
    <property type="entry name" value="PRK07658.1"/>
    <property type="match status" value="1"/>
</dbReference>
<dbReference type="OrthoDB" id="9775794at2"/>
<gene>
    <name evidence="4" type="ORF">AM592_10030</name>
</gene>
<dbReference type="RefSeq" id="WP_053603680.1">
    <property type="nucleotide sequence ID" value="NZ_CP012600.1"/>
</dbReference>
<evidence type="ECO:0000313" key="4">
    <source>
        <dbReference type="EMBL" id="ALC81906.1"/>
    </source>
</evidence>
<keyword evidence="2" id="KW-0456">Lyase</keyword>
<dbReference type="FunFam" id="1.10.12.10:FF:000001">
    <property type="entry name" value="Probable enoyl-CoA hydratase, mitochondrial"/>
    <property type="match status" value="1"/>
</dbReference>
<dbReference type="EMBL" id="CP012600">
    <property type="protein sequence ID" value="ALC81906.1"/>
    <property type="molecule type" value="Genomic_DNA"/>
</dbReference>
<proteinExistence type="inferred from homology"/>
<dbReference type="GO" id="GO:0016836">
    <property type="term" value="F:hydro-lyase activity"/>
    <property type="evidence" value="ECO:0007669"/>
    <property type="project" value="UniProtKB-ARBA"/>
</dbReference>
<dbReference type="AlphaFoldDB" id="A0A0M3R9R8"/>
<dbReference type="Pfam" id="PF00378">
    <property type="entry name" value="ECH_1"/>
    <property type="match status" value="1"/>
</dbReference>
<evidence type="ECO:0000256" key="2">
    <source>
        <dbReference type="ARBA" id="ARBA00023239"/>
    </source>
</evidence>
<reference evidence="5" key="1">
    <citation type="submission" date="2015-08" db="EMBL/GenBank/DDBJ databases">
        <title>Genome sequencing project for genomic taxonomy and phylogenomics of Bacillus-like bacteria.</title>
        <authorList>
            <person name="Liu B."/>
            <person name="Wang J."/>
            <person name="Zhu Y."/>
            <person name="Liu G."/>
            <person name="Chen Q."/>
            <person name="Chen Z."/>
            <person name="Lan J."/>
            <person name="Che J."/>
            <person name="Ge C."/>
            <person name="Shi H."/>
            <person name="Pan Z."/>
            <person name="Liu X."/>
        </authorList>
    </citation>
    <scope>NUCLEOTIDE SEQUENCE [LARGE SCALE GENOMIC DNA]</scope>
    <source>
        <strain evidence="5">FJAT-4402</strain>
    </source>
</reference>
<dbReference type="GO" id="GO:0006635">
    <property type="term" value="P:fatty acid beta-oxidation"/>
    <property type="evidence" value="ECO:0007669"/>
    <property type="project" value="TreeGrafter"/>
</dbReference>
<dbReference type="InterPro" id="IPR018376">
    <property type="entry name" value="Enoyl-CoA_hyd/isom_CS"/>
</dbReference>
<comment type="similarity">
    <text evidence="1 3">Belongs to the enoyl-CoA hydratase/isomerase family.</text>
</comment>
<reference evidence="4 5" key="2">
    <citation type="journal article" date="2016" name="Int. J. Syst. Evol. Microbiol.">
        <title>Bacillus gobiensis sp. nov., isolated from a soil sample.</title>
        <authorList>
            <person name="Liu B."/>
            <person name="Liu G.H."/>
            <person name="Cetin S."/>
            <person name="Schumann P."/>
            <person name="Pan Z.Z."/>
            <person name="Chen Q.Q."/>
        </authorList>
    </citation>
    <scope>NUCLEOTIDE SEQUENCE [LARGE SCALE GENOMIC DNA]</scope>
    <source>
        <strain evidence="4 5">FJAT-4402</strain>
    </source>
</reference>
<dbReference type="Gene3D" id="3.90.226.10">
    <property type="entry name" value="2-enoyl-CoA Hydratase, Chain A, domain 1"/>
    <property type="match status" value="1"/>
</dbReference>
<accession>A0A0M3R9R8</accession>
<name>A0A0M3R9R8_9BACI</name>
<dbReference type="InterPro" id="IPR001753">
    <property type="entry name" value="Enoyl-CoA_hydra/iso"/>
</dbReference>
<keyword evidence="5" id="KW-1185">Reference proteome</keyword>
<dbReference type="PANTHER" id="PTHR11941:SF175">
    <property type="entry name" value="ENOYL-COA HYDRATASE-RELATED"/>
    <property type="match status" value="1"/>
</dbReference>